<geneLocation type="plasmid" evidence="1">
    <name>pRGRH0239</name>
</geneLocation>
<proteinExistence type="predicted"/>
<dbReference type="AlphaFoldDB" id="A0A0H5PYY9"/>
<reference evidence="1" key="1">
    <citation type="submission" date="2015-06" db="EMBL/GenBank/DDBJ databases">
        <authorList>
            <person name="Joergensen T."/>
        </authorList>
    </citation>
    <scope>NUCLEOTIDE SEQUENCE</scope>
    <source>
        <plasmid evidence="1">pRGRH0239</plasmid>
    </source>
</reference>
<name>A0A0H5PYY9_9ZZZZ</name>
<reference evidence="1" key="2">
    <citation type="submission" date="2015-07" db="EMBL/GenBank/DDBJ databases">
        <title>Plasmids, circular viruses and viroids from rat gut.</title>
        <authorList>
            <person name="Jorgensen T.J."/>
            <person name="Hansen M.A."/>
            <person name="Xu Z."/>
            <person name="Tabak M.A."/>
            <person name="Sorensen S.J."/>
            <person name="Hansen L.H."/>
        </authorList>
    </citation>
    <scope>NUCLEOTIDE SEQUENCE</scope>
    <source>
        <plasmid evidence="1">pRGRH0239</plasmid>
    </source>
</reference>
<organism evidence="1">
    <name type="scientific">uncultured prokaryote</name>
    <dbReference type="NCBI Taxonomy" id="198431"/>
    <lineage>
        <taxon>unclassified sequences</taxon>
        <taxon>environmental samples</taxon>
    </lineage>
</organism>
<dbReference type="EMBL" id="LN852912">
    <property type="protein sequence ID" value="CRY94369.1"/>
    <property type="molecule type" value="Genomic_DNA"/>
</dbReference>
<accession>A0A0H5PYY9</accession>
<sequence>MKQETISKAKAAQLFAENAVLFGRADGVPEQAATELFGSAAVDFAKRQQNAGLTFNGYGIGDYTAWYLTEYGFYIAATYRNVERIREGDGWNE</sequence>
<keyword evidence="1" id="KW-0614">Plasmid</keyword>
<evidence type="ECO:0000313" key="1">
    <source>
        <dbReference type="EMBL" id="CRY94369.1"/>
    </source>
</evidence>
<protein>
    <submittedName>
        <fullName evidence="1">Uncharacterized protein</fullName>
    </submittedName>
</protein>